<dbReference type="InterPro" id="IPR050863">
    <property type="entry name" value="CenT-Element_Derived"/>
</dbReference>
<dbReference type="Pfam" id="PF03184">
    <property type="entry name" value="DDE_1"/>
    <property type="match status" value="1"/>
</dbReference>
<evidence type="ECO:0000313" key="3">
    <source>
        <dbReference type="Proteomes" id="UP000694423"/>
    </source>
</evidence>
<dbReference type="GO" id="GO:0003677">
    <property type="term" value="F:DNA binding"/>
    <property type="evidence" value="ECO:0007669"/>
    <property type="project" value="TreeGrafter"/>
</dbReference>
<name>A0A8C4JL17_DRONO</name>
<proteinExistence type="predicted"/>
<dbReference type="GO" id="GO:0005634">
    <property type="term" value="C:nucleus"/>
    <property type="evidence" value="ECO:0007669"/>
    <property type="project" value="TreeGrafter"/>
</dbReference>
<organism evidence="2 3">
    <name type="scientific">Dromaius novaehollandiae</name>
    <name type="common">Emu</name>
    <dbReference type="NCBI Taxonomy" id="8790"/>
    <lineage>
        <taxon>Eukaryota</taxon>
        <taxon>Metazoa</taxon>
        <taxon>Chordata</taxon>
        <taxon>Craniata</taxon>
        <taxon>Vertebrata</taxon>
        <taxon>Euteleostomi</taxon>
        <taxon>Archelosauria</taxon>
        <taxon>Archosauria</taxon>
        <taxon>Dinosauria</taxon>
        <taxon>Saurischia</taxon>
        <taxon>Theropoda</taxon>
        <taxon>Coelurosauria</taxon>
        <taxon>Aves</taxon>
        <taxon>Palaeognathae</taxon>
        <taxon>Casuariiformes</taxon>
        <taxon>Dromaiidae</taxon>
        <taxon>Dromaius</taxon>
    </lineage>
</organism>
<reference evidence="2" key="2">
    <citation type="submission" date="2025-09" db="UniProtKB">
        <authorList>
            <consortium name="Ensembl"/>
        </authorList>
    </citation>
    <scope>IDENTIFICATION</scope>
</reference>
<reference evidence="2" key="1">
    <citation type="submission" date="2025-08" db="UniProtKB">
        <authorList>
            <consortium name="Ensembl"/>
        </authorList>
    </citation>
    <scope>IDENTIFICATION</scope>
</reference>
<keyword evidence="3" id="KW-1185">Reference proteome</keyword>
<dbReference type="Proteomes" id="UP000694423">
    <property type="component" value="Unplaced"/>
</dbReference>
<protein>
    <recommendedName>
        <fullName evidence="1">DDE-1 domain-containing protein</fullName>
    </recommendedName>
</protein>
<dbReference type="AlphaFoldDB" id="A0A8C4JL17"/>
<evidence type="ECO:0000313" key="2">
    <source>
        <dbReference type="Ensembl" id="ENSDNVP00000009667.1"/>
    </source>
</evidence>
<dbReference type="InterPro" id="IPR004875">
    <property type="entry name" value="DDE_SF_endonuclease_dom"/>
</dbReference>
<dbReference type="Ensembl" id="ENSDNVT00000011611.1">
    <property type="protein sequence ID" value="ENSDNVP00000009667.1"/>
    <property type="gene ID" value="ENSDNVG00000006835.1"/>
</dbReference>
<dbReference type="PANTHER" id="PTHR19303:SF26">
    <property type="entry name" value="TIGGER TRANSPOSABLE ELEMENT-DERIVED PROTEIN 1"/>
    <property type="match status" value="1"/>
</dbReference>
<dbReference type="PANTHER" id="PTHR19303">
    <property type="entry name" value="TRANSPOSON"/>
    <property type="match status" value="1"/>
</dbReference>
<accession>A0A8C4JL17</accession>
<feature type="domain" description="DDE-1" evidence="1">
    <location>
        <begin position="6"/>
        <end position="98"/>
    </location>
</feature>
<sequence>MEQQTLTEMYNEINVVCMPANTTSILQPMDQGVISTFNSYYLRNTFCKAMAAIDSDSSDGSGQSKLKTFWKGFTILDAIKNIHDSWEKVKISTLTGVWKKFIPTLMDDLEGFDTSVEEVTADVVKIARELELEVEPEDVTELLQSHDKTLMDEELLLMDEQRK</sequence>
<evidence type="ECO:0000259" key="1">
    <source>
        <dbReference type="Pfam" id="PF03184"/>
    </source>
</evidence>